<dbReference type="RefSeq" id="WP_213040773.1">
    <property type="nucleotide sequence ID" value="NZ_CAJNBJ010000001.1"/>
</dbReference>
<proteinExistence type="predicted"/>
<gene>
    <name evidence="4" type="ORF">NSPZN2_10966</name>
</gene>
<reference evidence="4 5" key="1">
    <citation type="submission" date="2021-02" db="EMBL/GenBank/DDBJ databases">
        <authorList>
            <person name="Han P."/>
        </authorList>
    </citation>
    <scope>NUCLEOTIDE SEQUENCE [LARGE SCALE GENOMIC DNA]</scope>
    <source>
        <strain evidence="4">Candidatus Nitrospira sp. ZN2</strain>
    </source>
</reference>
<dbReference type="EMBL" id="CAJNBJ010000001">
    <property type="protein sequence ID" value="CAE6705747.1"/>
    <property type="molecule type" value="Genomic_DNA"/>
</dbReference>
<sequence>MISSVVEPKAFQIGKQYQAERRVQLTDASDTELTSSVMGNSGLYEQTIRLANGQLEAKCSCTLPEQPMCRHGVAALLEYHRWSNARIVPKARPTVPRPEAVRVAQKAAPSNDVKLGELTQFTEWMQRVVQAIQSGQPVPEQPNIEPGLVSTWTHIIQQLDERRRESEVTQIQLDTDIRNREAVVGRLTQDLEASVKEAKSLEVLCRDLQREVEQQKAVFTKTADLSHHIEQVEGEVKAIAALVTEKGRRLEGLSDTCREVATMLKALGKA</sequence>
<keyword evidence="1" id="KW-0479">Metal-binding</keyword>
<comment type="caution">
    <text evidence="4">The sequence shown here is derived from an EMBL/GenBank/DDBJ whole genome shotgun (WGS) entry which is preliminary data.</text>
</comment>
<evidence type="ECO:0000256" key="2">
    <source>
        <dbReference type="SAM" id="Coils"/>
    </source>
</evidence>
<accession>A0ABN7KQ89</accession>
<keyword evidence="1" id="KW-0863">Zinc-finger</keyword>
<dbReference type="InterPro" id="IPR007527">
    <property type="entry name" value="Znf_SWIM"/>
</dbReference>
<feature type="domain" description="SWIM-type" evidence="3">
    <location>
        <begin position="44"/>
        <end position="80"/>
    </location>
</feature>
<keyword evidence="1" id="KW-0862">Zinc</keyword>
<keyword evidence="2" id="KW-0175">Coiled coil</keyword>
<dbReference type="Proteomes" id="UP000675880">
    <property type="component" value="Unassembled WGS sequence"/>
</dbReference>
<evidence type="ECO:0000313" key="4">
    <source>
        <dbReference type="EMBL" id="CAE6705747.1"/>
    </source>
</evidence>
<dbReference type="PROSITE" id="PS50966">
    <property type="entry name" value="ZF_SWIM"/>
    <property type="match status" value="1"/>
</dbReference>
<evidence type="ECO:0000256" key="1">
    <source>
        <dbReference type="PROSITE-ProRule" id="PRU00325"/>
    </source>
</evidence>
<protein>
    <submittedName>
        <fullName evidence="4">SWIM-type domain-containing protein</fullName>
    </submittedName>
</protein>
<name>A0ABN7KQ89_9BACT</name>
<keyword evidence="5" id="KW-1185">Reference proteome</keyword>
<feature type="coiled-coil region" evidence="2">
    <location>
        <begin position="191"/>
        <end position="218"/>
    </location>
</feature>
<organism evidence="4 5">
    <name type="scientific">Nitrospira defluvii</name>
    <dbReference type="NCBI Taxonomy" id="330214"/>
    <lineage>
        <taxon>Bacteria</taxon>
        <taxon>Pseudomonadati</taxon>
        <taxon>Nitrospirota</taxon>
        <taxon>Nitrospiria</taxon>
        <taxon>Nitrospirales</taxon>
        <taxon>Nitrospiraceae</taxon>
        <taxon>Nitrospira</taxon>
    </lineage>
</organism>
<evidence type="ECO:0000313" key="5">
    <source>
        <dbReference type="Proteomes" id="UP000675880"/>
    </source>
</evidence>
<evidence type="ECO:0000259" key="3">
    <source>
        <dbReference type="PROSITE" id="PS50966"/>
    </source>
</evidence>